<keyword evidence="6" id="KW-0482">Metalloprotease</keyword>
<dbReference type="EMBL" id="SGIS01000009">
    <property type="protein sequence ID" value="RZF65051.1"/>
    <property type="molecule type" value="Genomic_DNA"/>
</dbReference>
<dbReference type="PANTHER" id="PTHR11705">
    <property type="entry name" value="PROTEASE FAMILY M14 CARBOXYPEPTIDASE A,B"/>
    <property type="match status" value="1"/>
</dbReference>
<feature type="signal peptide" evidence="7">
    <location>
        <begin position="1"/>
        <end position="26"/>
    </location>
</feature>
<comment type="caution">
    <text evidence="9">The sequence shown here is derived from an EMBL/GenBank/DDBJ whole genome shotgun (WGS) entry which is preliminary data.</text>
</comment>
<keyword evidence="5" id="KW-0862">Zinc</keyword>
<dbReference type="AlphaFoldDB" id="A0A4Q6XYI4"/>
<evidence type="ECO:0000259" key="8">
    <source>
        <dbReference type="Pfam" id="PF00246"/>
    </source>
</evidence>
<evidence type="ECO:0000313" key="9">
    <source>
        <dbReference type="EMBL" id="RZF65051.1"/>
    </source>
</evidence>
<dbReference type="GO" id="GO:0006508">
    <property type="term" value="P:proteolysis"/>
    <property type="evidence" value="ECO:0007669"/>
    <property type="project" value="UniProtKB-KW"/>
</dbReference>
<dbReference type="CDD" id="cd06240">
    <property type="entry name" value="M14-like"/>
    <property type="match status" value="1"/>
</dbReference>
<comment type="cofactor">
    <cofactor evidence="1">
        <name>Zn(2+)</name>
        <dbReference type="ChEBI" id="CHEBI:29105"/>
    </cofactor>
</comment>
<keyword evidence="10" id="KW-1185">Reference proteome</keyword>
<evidence type="ECO:0000313" key="10">
    <source>
        <dbReference type="Proteomes" id="UP000292085"/>
    </source>
</evidence>
<dbReference type="GO" id="GO:0008270">
    <property type="term" value="F:zinc ion binding"/>
    <property type="evidence" value="ECO:0007669"/>
    <property type="project" value="InterPro"/>
</dbReference>
<dbReference type="Gene3D" id="3.40.630.10">
    <property type="entry name" value="Zn peptidases"/>
    <property type="match status" value="1"/>
</dbReference>
<evidence type="ECO:0000256" key="4">
    <source>
        <dbReference type="ARBA" id="ARBA00022801"/>
    </source>
</evidence>
<evidence type="ECO:0000256" key="2">
    <source>
        <dbReference type="ARBA" id="ARBA00005988"/>
    </source>
</evidence>
<evidence type="ECO:0000256" key="1">
    <source>
        <dbReference type="ARBA" id="ARBA00001947"/>
    </source>
</evidence>
<accession>A0A4Q6XYI4</accession>
<sequence>MTRSLSRAVRVLFLTSALGVCAPAMSQTVPSPKAVLGHDPGDDYYLANYEDSIRYFRALAAASNRIKLFDAGKTTQGRTMTYAVISSAANLADFEKYKAVSKRLGDPRGLTDEQARALAKDGKIIVHIDGGMHSSEVSDHQLPLALAYKLLSAKNDAEIGAIFDKVILVLWPTLNPDGQDMVVDWYRKQRGTKWETSRTPWLYQEYVGHDNNRDGYMLNMKESQVVVATEQTYSPVIWYSQHQTAPFPARIWVPPFADPVSSNISPYMRIWTNALGTNIMTRMQAEQKPGAIAQARFDNWYAGFLDYIHVFRNTISFFTETAHDSATPMTTKVSDFPANMRDLKAQIMYPDPWRGGEWHLKTSVDYMVTASMAVLDTAQKYSETLLYNRYQAGRDMVAASAKDGPAAYVIPAGQTDMPEAASLAQLMLSHGLDVLQIEKPTLIGGHSYDAGSWIVPTDQPFAGLARELFDKQTYPDAILDGNGKPVDLPYDVTGWTLPMQMGVQVDRIVEPIAPEIRAGMRKISKATPPAGAVRGAGATYLISRQVNNSYRVLNTALAAGGKAVWTSAVLKPGAVPEDAIAITGVTAPAMSRIASDFSVAVTASPDTVSGATVHKGRVAVYRPWGSNIDEGWTRWLLEQYDFQPKSVYNADVKAGLAGKYDTIVIPDMNAPSKGRPGDTAPAPDVISAYKGPLGTLMDGFAPSQMPAPYAGGIGKEGAAKLMAFVREGGTLVALNNASDAIIDLFDLPVTNILKDVKSEQFFCSGALLAVELKQGLPATAGMPADPIVMFQRGPAFAPKAGFKGDIIASYAATGNPLRSGVLLHPEMIQGKAAAVSVSYGKGTIYLYGFKPQWRAQSHGTYKLLFNTLYPNIAK</sequence>
<name>A0A4Q6XYI4_9SPHN</name>
<feature type="chain" id="PRO_5021008636" description="Peptidase M14 domain-containing protein" evidence="7">
    <location>
        <begin position="27"/>
        <end position="874"/>
    </location>
</feature>
<feature type="domain" description="Peptidase M14" evidence="8">
    <location>
        <begin position="55"/>
        <end position="214"/>
    </location>
</feature>
<reference evidence="9 10" key="1">
    <citation type="submission" date="2019-02" db="EMBL/GenBank/DDBJ databases">
        <authorList>
            <person name="Li Y."/>
        </authorList>
    </citation>
    <scope>NUCLEOTIDE SEQUENCE [LARGE SCALE GENOMIC DNA]</scope>
    <source>
        <strain evidence="9 10">3-7</strain>
    </source>
</reference>
<dbReference type="Proteomes" id="UP000292085">
    <property type="component" value="Unassembled WGS sequence"/>
</dbReference>
<evidence type="ECO:0000256" key="7">
    <source>
        <dbReference type="SAM" id="SignalP"/>
    </source>
</evidence>
<keyword evidence="4" id="KW-0378">Hydrolase</keyword>
<gene>
    <name evidence="9" type="ORF">EWE75_08090</name>
</gene>
<keyword evidence="7" id="KW-0732">Signal</keyword>
<dbReference type="SUPFAM" id="SSF53187">
    <property type="entry name" value="Zn-dependent exopeptidases"/>
    <property type="match status" value="1"/>
</dbReference>
<evidence type="ECO:0000256" key="6">
    <source>
        <dbReference type="ARBA" id="ARBA00023049"/>
    </source>
</evidence>
<proteinExistence type="inferred from homology"/>
<evidence type="ECO:0000256" key="3">
    <source>
        <dbReference type="ARBA" id="ARBA00022670"/>
    </source>
</evidence>
<dbReference type="InterPro" id="IPR000834">
    <property type="entry name" value="Peptidase_M14"/>
</dbReference>
<dbReference type="PANTHER" id="PTHR11705:SF143">
    <property type="entry name" value="SLL0236 PROTEIN"/>
    <property type="match status" value="1"/>
</dbReference>
<evidence type="ECO:0000256" key="5">
    <source>
        <dbReference type="ARBA" id="ARBA00022833"/>
    </source>
</evidence>
<comment type="similarity">
    <text evidence="2">Belongs to the peptidase M14 family.</text>
</comment>
<keyword evidence="3" id="KW-0645">Protease</keyword>
<dbReference type="Pfam" id="PF00246">
    <property type="entry name" value="Peptidase_M14"/>
    <property type="match status" value="1"/>
</dbReference>
<dbReference type="GO" id="GO:0005615">
    <property type="term" value="C:extracellular space"/>
    <property type="evidence" value="ECO:0007669"/>
    <property type="project" value="TreeGrafter"/>
</dbReference>
<organism evidence="9 10">
    <name type="scientific">Sphingomonas populi</name>
    <dbReference type="NCBI Taxonomy" id="2484750"/>
    <lineage>
        <taxon>Bacteria</taxon>
        <taxon>Pseudomonadati</taxon>
        <taxon>Pseudomonadota</taxon>
        <taxon>Alphaproteobacteria</taxon>
        <taxon>Sphingomonadales</taxon>
        <taxon>Sphingomonadaceae</taxon>
        <taxon>Sphingomonas</taxon>
    </lineage>
</organism>
<dbReference type="OrthoDB" id="9767214at2"/>
<protein>
    <recommendedName>
        <fullName evidence="8">Peptidase M14 domain-containing protein</fullName>
    </recommendedName>
</protein>
<dbReference type="RefSeq" id="WP_130156261.1">
    <property type="nucleotide sequence ID" value="NZ_SGIS01000009.1"/>
</dbReference>
<dbReference type="GO" id="GO:0004181">
    <property type="term" value="F:metallocarboxypeptidase activity"/>
    <property type="evidence" value="ECO:0007669"/>
    <property type="project" value="InterPro"/>
</dbReference>